<dbReference type="Gramene" id="OMERI06G05180.1">
    <property type="protein sequence ID" value="OMERI06G05180.1"/>
    <property type="gene ID" value="OMERI06G05180"/>
</dbReference>
<evidence type="ECO:0000256" key="1">
    <source>
        <dbReference type="SAM" id="MobiDB-lite"/>
    </source>
</evidence>
<protein>
    <submittedName>
        <fullName evidence="2">Uncharacterized protein</fullName>
    </submittedName>
</protein>
<keyword evidence="3" id="KW-1185">Reference proteome</keyword>
<accession>A0A0E0DXI6</accession>
<reference evidence="2" key="2">
    <citation type="submission" date="2018-05" db="EMBL/GenBank/DDBJ databases">
        <title>OmerRS3 (Oryza meridionalis Reference Sequence Version 3).</title>
        <authorList>
            <person name="Zhang J."/>
            <person name="Kudrna D."/>
            <person name="Lee S."/>
            <person name="Talag J."/>
            <person name="Welchert J."/>
            <person name="Wing R.A."/>
        </authorList>
    </citation>
    <scope>NUCLEOTIDE SEQUENCE [LARGE SCALE GENOMIC DNA]</scope>
    <source>
        <strain evidence="2">cv. OR44</strain>
    </source>
</reference>
<feature type="region of interest" description="Disordered" evidence="1">
    <location>
        <begin position="1"/>
        <end position="47"/>
    </location>
</feature>
<feature type="compositionally biased region" description="Basic and acidic residues" evidence="1">
    <location>
        <begin position="37"/>
        <end position="47"/>
    </location>
</feature>
<dbReference type="AlphaFoldDB" id="A0A0E0DXI6"/>
<evidence type="ECO:0000313" key="2">
    <source>
        <dbReference type="EnsemblPlants" id="OMERI06G05180.1"/>
    </source>
</evidence>
<feature type="compositionally biased region" description="Low complexity" evidence="1">
    <location>
        <begin position="1"/>
        <end position="15"/>
    </location>
</feature>
<dbReference type="HOGENOM" id="CLU_147663_0_0_1"/>
<dbReference type="Proteomes" id="UP000008021">
    <property type="component" value="Chromosome 6"/>
</dbReference>
<reference evidence="2" key="1">
    <citation type="submission" date="2015-04" db="UniProtKB">
        <authorList>
            <consortium name="EnsemblPlants"/>
        </authorList>
    </citation>
    <scope>IDENTIFICATION</scope>
</reference>
<evidence type="ECO:0000313" key="3">
    <source>
        <dbReference type="Proteomes" id="UP000008021"/>
    </source>
</evidence>
<name>A0A0E0DXI6_9ORYZ</name>
<proteinExistence type="predicted"/>
<dbReference type="EnsemblPlants" id="OMERI06G05180.1">
    <property type="protein sequence ID" value="OMERI06G05180.1"/>
    <property type="gene ID" value="OMERI06G05180"/>
</dbReference>
<organism evidence="2">
    <name type="scientific">Oryza meridionalis</name>
    <dbReference type="NCBI Taxonomy" id="40149"/>
    <lineage>
        <taxon>Eukaryota</taxon>
        <taxon>Viridiplantae</taxon>
        <taxon>Streptophyta</taxon>
        <taxon>Embryophyta</taxon>
        <taxon>Tracheophyta</taxon>
        <taxon>Spermatophyta</taxon>
        <taxon>Magnoliopsida</taxon>
        <taxon>Liliopsida</taxon>
        <taxon>Poales</taxon>
        <taxon>Poaceae</taxon>
        <taxon>BOP clade</taxon>
        <taxon>Oryzoideae</taxon>
        <taxon>Oryzeae</taxon>
        <taxon>Oryzinae</taxon>
        <taxon>Oryza</taxon>
    </lineage>
</organism>
<sequence>MRGTAKTAQIRAAAAGSDGEATGGGSLVAAGTGEGDDGGRGDVDSDRDGVRAGGVLLLLLGASAAGLEMAAGMEVAARLATEAGSGGEASIGGRIQALDFAADLAPTASPGRLGAVVAAGGGRDGSGELGDGVGAAALAVMAVCNNCC</sequence>